<dbReference type="Pfam" id="PF01189">
    <property type="entry name" value="Methyltr_RsmB-F"/>
    <property type="match status" value="1"/>
</dbReference>
<name>A0A1I5TUD3_9BACT</name>
<dbReference type="EMBL" id="FOXQ01000002">
    <property type="protein sequence ID" value="SFP86685.1"/>
    <property type="molecule type" value="Genomic_DNA"/>
</dbReference>
<gene>
    <name evidence="8" type="ORF">SAMN05444277_102311</name>
</gene>
<feature type="binding site" evidence="6">
    <location>
        <position position="143"/>
    </location>
    <ligand>
        <name>S-adenosyl-L-methionine</name>
        <dbReference type="ChEBI" id="CHEBI:59789"/>
    </ligand>
</feature>
<organism evidence="8 9">
    <name type="scientific">Parafilimonas terrae</name>
    <dbReference type="NCBI Taxonomy" id="1465490"/>
    <lineage>
        <taxon>Bacteria</taxon>
        <taxon>Pseudomonadati</taxon>
        <taxon>Bacteroidota</taxon>
        <taxon>Chitinophagia</taxon>
        <taxon>Chitinophagales</taxon>
        <taxon>Chitinophagaceae</taxon>
        <taxon>Parafilimonas</taxon>
    </lineage>
</organism>
<dbReference type="GO" id="GO:0001510">
    <property type="term" value="P:RNA methylation"/>
    <property type="evidence" value="ECO:0007669"/>
    <property type="project" value="InterPro"/>
</dbReference>
<dbReference type="Gene3D" id="3.30.70.1170">
    <property type="entry name" value="Sun protein, domain 3"/>
    <property type="match status" value="1"/>
</dbReference>
<feature type="domain" description="SAM-dependent MTase RsmB/NOP-type" evidence="7">
    <location>
        <begin position="20"/>
        <end position="306"/>
    </location>
</feature>
<evidence type="ECO:0000256" key="3">
    <source>
        <dbReference type="ARBA" id="ARBA00022679"/>
    </source>
</evidence>
<dbReference type="PRINTS" id="PR02008">
    <property type="entry name" value="RCMTFAMILY"/>
</dbReference>
<feature type="binding site" evidence="6">
    <location>
        <begin position="120"/>
        <end position="126"/>
    </location>
    <ligand>
        <name>S-adenosyl-L-methionine</name>
        <dbReference type="ChEBI" id="CHEBI:59789"/>
    </ligand>
</feature>
<keyword evidence="4 6" id="KW-0949">S-adenosyl-L-methionine</keyword>
<evidence type="ECO:0000256" key="6">
    <source>
        <dbReference type="PROSITE-ProRule" id="PRU01023"/>
    </source>
</evidence>
<dbReference type="InterPro" id="IPR001678">
    <property type="entry name" value="MeTrfase_RsmB-F_NOP2_dom"/>
</dbReference>
<dbReference type="Pfam" id="PF17125">
    <property type="entry name" value="Methyltr_RsmF_N"/>
    <property type="match status" value="1"/>
</dbReference>
<evidence type="ECO:0000256" key="4">
    <source>
        <dbReference type="ARBA" id="ARBA00022691"/>
    </source>
</evidence>
<evidence type="ECO:0000259" key="7">
    <source>
        <dbReference type="PROSITE" id="PS51686"/>
    </source>
</evidence>
<dbReference type="PANTHER" id="PTHR22807">
    <property type="entry name" value="NOP2 YEAST -RELATED NOL1/NOP2/FMU SUN DOMAIN-CONTAINING"/>
    <property type="match status" value="1"/>
</dbReference>
<dbReference type="STRING" id="1465490.SAMN05444277_102311"/>
<reference evidence="8 9" key="1">
    <citation type="submission" date="2016-10" db="EMBL/GenBank/DDBJ databases">
        <authorList>
            <person name="de Groot N.N."/>
        </authorList>
    </citation>
    <scope>NUCLEOTIDE SEQUENCE [LARGE SCALE GENOMIC DNA]</scope>
    <source>
        <strain evidence="8 9">DSM 28286</strain>
    </source>
</reference>
<evidence type="ECO:0000256" key="1">
    <source>
        <dbReference type="ARBA" id="ARBA00022490"/>
    </source>
</evidence>
<comment type="similarity">
    <text evidence="6">Belongs to the class I-like SAM-binding methyltransferase superfamily. RsmB/NOP family.</text>
</comment>
<keyword evidence="3 6" id="KW-0808">Transferase</keyword>
<protein>
    <submittedName>
        <fullName evidence="8">16S rRNA C967 or C1407 C5-methylase, RsmB/RsmF family</fullName>
    </submittedName>
</protein>
<evidence type="ECO:0000313" key="9">
    <source>
        <dbReference type="Proteomes" id="UP000199031"/>
    </source>
</evidence>
<proteinExistence type="inferred from homology"/>
<dbReference type="InterPro" id="IPR029063">
    <property type="entry name" value="SAM-dependent_MTases_sf"/>
</dbReference>
<feature type="active site" description="Nucleophile" evidence="6">
    <location>
        <position position="240"/>
    </location>
</feature>
<dbReference type="RefSeq" id="WP_090656115.1">
    <property type="nucleotide sequence ID" value="NZ_FOXQ01000002.1"/>
</dbReference>
<dbReference type="SUPFAM" id="SSF53335">
    <property type="entry name" value="S-adenosyl-L-methionine-dependent methyltransferases"/>
    <property type="match status" value="1"/>
</dbReference>
<dbReference type="Pfam" id="PF13636">
    <property type="entry name" value="Methyltranf_PUA"/>
    <property type="match status" value="1"/>
</dbReference>
<dbReference type="PROSITE" id="PS51686">
    <property type="entry name" value="SAM_MT_RSMB_NOP"/>
    <property type="match status" value="1"/>
</dbReference>
<evidence type="ECO:0000256" key="2">
    <source>
        <dbReference type="ARBA" id="ARBA00022603"/>
    </source>
</evidence>
<dbReference type="InterPro" id="IPR031341">
    <property type="entry name" value="Methyltr_RsmF_N"/>
</dbReference>
<dbReference type="GO" id="GO:0008173">
    <property type="term" value="F:RNA methyltransferase activity"/>
    <property type="evidence" value="ECO:0007669"/>
    <property type="project" value="InterPro"/>
</dbReference>
<feature type="binding site" evidence="6">
    <location>
        <position position="170"/>
    </location>
    <ligand>
        <name>S-adenosyl-L-methionine</name>
        <dbReference type="ChEBI" id="CHEBI:59789"/>
    </ligand>
</feature>
<dbReference type="AlphaFoldDB" id="A0A1I5TUD3"/>
<dbReference type="InterPro" id="IPR023267">
    <property type="entry name" value="RCMT"/>
</dbReference>
<dbReference type="Gene3D" id="2.30.130.60">
    <property type="match status" value="1"/>
</dbReference>
<dbReference type="InterPro" id="IPR027391">
    <property type="entry name" value="Nol1_Nop2_Fmu_2"/>
</dbReference>
<sequence>MERKLPEELIKNIADIKGFNQQAFEAAHYHPQIITSVRFNEKKYEHFQHSSVTKHPQFSLDKKVPWCEYGFYLDERPQFTFDPLLHAGAYYVQEASSMFLWTALQQLFKRDADIKILDLCAAPGGKSTLLASYFKNALIVSNEVIKTRANILYENITKWGSENVVVTNNDAADFQRLENYFDLIVIDAPCSGSGLFRKDEDAIDEWSENNVKLCSQRQQRIIADIYSSLKHDGILIYSTCSYSQEEDEDIADWMKAMFKVESLKFKVDDNWHIDETLSELHQCYGYRFWPHKLKGEGFFICAMQKNETETFTKYGQQSLLKTTNKEAALMQQYVTANDWLFFKQADFFRAVHKQWGSDVALLQKKLYLKKAGINIGEIKGNGLIPHHEFALSTIFNDNIFKIELDEEQALQYLRKKDVVLESTRKGWSLCTYKNFSLGWVKILHNRVNNYYPTEWRIRKE</sequence>
<keyword evidence="1" id="KW-0963">Cytoplasm</keyword>
<keyword evidence="2 6" id="KW-0489">Methyltransferase</keyword>
<dbReference type="GO" id="GO:0003723">
    <property type="term" value="F:RNA binding"/>
    <property type="evidence" value="ECO:0007669"/>
    <property type="project" value="UniProtKB-UniRule"/>
</dbReference>
<keyword evidence="9" id="KW-1185">Reference proteome</keyword>
<keyword evidence="5 6" id="KW-0694">RNA-binding</keyword>
<dbReference type="Proteomes" id="UP000199031">
    <property type="component" value="Unassembled WGS sequence"/>
</dbReference>
<feature type="binding site" evidence="6">
    <location>
        <position position="187"/>
    </location>
    <ligand>
        <name>S-adenosyl-L-methionine</name>
        <dbReference type="ChEBI" id="CHEBI:59789"/>
    </ligand>
</feature>
<dbReference type="InterPro" id="IPR049560">
    <property type="entry name" value="MeTrfase_RsmB-F_NOP2_cat"/>
</dbReference>
<dbReference type="CDD" id="cd02440">
    <property type="entry name" value="AdoMet_MTases"/>
    <property type="match status" value="1"/>
</dbReference>
<dbReference type="OrthoDB" id="9810297at2"/>
<evidence type="ECO:0000256" key="5">
    <source>
        <dbReference type="ARBA" id="ARBA00022884"/>
    </source>
</evidence>
<dbReference type="Gene3D" id="3.40.50.150">
    <property type="entry name" value="Vaccinia Virus protein VP39"/>
    <property type="match status" value="1"/>
</dbReference>
<dbReference type="PANTHER" id="PTHR22807:SF30">
    <property type="entry name" value="28S RRNA (CYTOSINE(4447)-C(5))-METHYLTRANSFERASE-RELATED"/>
    <property type="match status" value="1"/>
</dbReference>
<accession>A0A1I5TUD3</accession>
<evidence type="ECO:0000313" key="8">
    <source>
        <dbReference type="EMBL" id="SFP86685.1"/>
    </source>
</evidence>